<accession>A0ABX8TLF9</accession>
<dbReference type="EMBL" id="CP080034">
    <property type="protein sequence ID" value="QYC11200.1"/>
    <property type="molecule type" value="Genomic_DNA"/>
</dbReference>
<organism evidence="1 2">
    <name type="scientific">Brevundimonas nasdae</name>
    <dbReference type="NCBI Taxonomy" id="172043"/>
    <lineage>
        <taxon>Bacteria</taxon>
        <taxon>Pseudomonadati</taxon>
        <taxon>Pseudomonadota</taxon>
        <taxon>Alphaproteobacteria</taxon>
        <taxon>Caulobacterales</taxon>
        <taxon>Caulobacteraceae</taxon>
        <taxon>Brevundimonas</taxon>
    </lineage>
</organism>
<evidence type="ECO:0000313" key="1">
    <source>
        <dbReference type="EMBL" id="QYC11200.1"/>
    </source>
</evidence>
<name>A0ABX8TLF9_9CAUL</name>
<dbReference type="RefSeq" id="WP_219373678.1">
    <property type="nucleotide sequence ID" value="NZ_CP080034.1"/>
</dbReference>
<dbReference type="Proteomes" id="UP000824334">
    <property type="component" value="Chromosome"/>
</dbReference>
<keyword evidence="2" id="KW-1185">Reference proteome</keyword>
<evidence type="ECO:0000313" key="2">
    <source>
        <dbReference type="Proteomes" id="UP000824334"/>
    </source>
</evidence>
<dbReference type="GeneID" id="94374439"/>
<protein>
    <submittedName>
        <fullName evidence="1">Uncharacterized protein</fullName>
    </submittedName>
</protein>
<reference evidence="1 2" key="1">
    <citation type="submission" date="2021-07" db="EMBL/GenBank/DDBJ databases">
        <title>Isolation and characterization of bacteria from a gold mining with a capacity of golden bioaccumulation.</title>
        <authorList>
            <person name="Yang X.J."/>
        </authorList>
    </citation>
    <scope>NUCLEOTIDE SEQUENCE [LARGE SCALE GENOMIC DNA]</scope>
    <source>
        <strain evidence="1 2">Au29</strain>
    </source>
</reference>
<proteinExistence type="predicted"/>
<gene>
    <name evidence="1" type="ORF">KWG56_04115</name>
</gene>
<sequence length="48" mass="5076">MGTPAFRMIVKRLDAISPGSSDRLVLTGALGRLISAVRGRPVIVTRVA</sequence>